<evidence type="ECO:0000313" key="3">
    <source>
        <dbReference type="EMBL" id="MBN8743720.1"/>
    </source>
</evidence>
<reference evidence="3" key="1">
    <citation type="submission" date="2021-02" db="EMBL/GenBank/DDBJ databases">
        <title>Thiocyanate and organic carbon inputs drive convergent selection for specific autotrophic Afipia and Thiobacillus strains within complex microbiomes.</title>
        <authorList>
            <person name="Huddy R.J."/>
            <person name="Sachdeva R."/>
            <person name="Kadzinga F."/>
            <person name="Kantor R.S."/>
            <person name="Harrison S.T.L."/>
            <person name="Banfield J.F."/>
        </authorList>
    </citation>
    <scope>NUCLEOTIDE SEQUENCE</scope>
    <source>
        <strain evidence="3">SCN18_13_7_16_R3_B_64_19</strain>
    </source>
</reference>
<proteinExistence type="predicted"/>
<dbReference type="RefSeq" id="WP_276728856.1">
    <property type="nucleotide sequence ID" value="NZ_JAFKMR010000013.1"/>
</dbReference>
<keyword evidence="1" id="KW-0732">Signal</keyword>
<sequence>MTVSFVLRLRRAALAALLSLASLTLAACTLPVNRAPAQQTYRLTAPEIRTAPLPQATVIQLLPVRAAAGFQSPAMMYSRSPDTLEPYRDSRWLAPPAQLVGEAIDRTLSRQPWVSAVQEQAVLVNAPWTLHCKLNRLEHDVHANQGTVHLDLVCDLANQRTSRIAAHWHFDGRQPIAVNDAAHFAQGAQALLDQALKGIVEHTRAAIAAAQS</sequence>
<evidence type="ECO:0000259" key="2">
    <source>
        <dbReference type="Pfam" id="PF03886"/>
    </source>
</evidence>
<organism evidence="3 4">
    <name type="scientific">Thiomonas arsenitoxydans (strain DSM 22701 / CIP 110005 / 3As)</name>
    <dbReference type="NCBI Taxonomy" id="426114"/>
    <lineage>
        <taxon>Bacteria</taxon>
        <taxon>Pseudomonadati</taxon>
        <taxon>Pseudomonadota</taxon>
        <taxon>Betaproteobacteria</taxon>
        <taxon>Burkholderiales</taxon>
        <taxon>Thiomonas</taxon>
    </lineage>
</organism>
<gene>
    <name evidence="3" type="ORF">J0I24_05365</name>
</gene>
<name>A0A8I1STP4_THIA3</name>
<protein>
    <submittedName>
        <fullName evidence="3">Membrane integrity-associated transporter subunit PqiC</fullName>
    </submittedName>
</protein>
<dbReference type="Proteomes" id="UP000664800">
    <property type="component" value="Unassembled WGS sequence"/>
</dbReference>
<feature type="domain" description="ABC-type transport auxiliary lipoprotein component" evidence="2">
    <location>
        <begin position="41"/>
        <end position="199"/>
    </location>
</feature>
<evidence type="ECO:0000256" key="1">
    <source>
        <dbReference type="SAM" id="SignalP"/>
    </source>
</evidence>
<feature type="signal peptide" evidence="1">
    <location>
        <begin position="1"/>
        <end position="26"/>
    </location>
</feature>
<dbReference type="SUPFAM" id="SSF159594">
    <property type="entry name" value="XCC0632-like"/>
    <property type="match status" value="1"/>
</dbReference>
<dbReference type="Gene3D" id="3.40.50.10610">
    <property type="entry name" value="ABC-type transport auxiliary lipoprotein component"/>
    <property type="match status" value="1"/>
</dbReference>
<accession>A0A8I1STP4</accession>
<comment type="caution">
    <text evidence="3">The sequence shown here is derived from an EMBL/GenBank/DDBJ whole genome shotgun (WGS) entry which is preliminary data.</text>
</comment>
<dbReference type="AlphaFoldDB" id="A0A8I1STP4"/>
<dbReference type="InterPro" id="IPR005586">
    <property type="entry name" value="ABC_trans_aux"/>
</dbReference>
<dbReference type="Pfam" id="PF03886">
    <property type="entry name" value="ABC_trans_aux"/>
    <property type="match status" value="1"/>
</dbReference>
<evidence type="ECO:0000313" key="4">
    <source>
        <dbReference type="Proteomes" id="UP000664800"/>
    </source>
</evidence>
<dbReference type="EMBL" id="JAFKMR010000013">
    <property type="protein sequence ID" value="MBN8743720.1"/>
    <property type="molecule type" value="Genomic_DNA"/>
</dbReference>
<feature type="chain" id="PRO_5034119091" evidence="1">
    <location>
        <begin position="27"/>
        <end position="212"/>
    </location>
</feature>